<reference evidence="1 2" key="1">
    <citation type="submission" date="2016-08" db="EMBL/GenBank/DDBJ databases">
        <title>A Parts List for Fungal Cellulosomes Revealed by Comparative Genomics.</title>
        <authorList>
            <consortium name="DOE Joint Genome Institute"/>
            <person name="Haitjema C.H."/>
            <person name="Gilmore S.P."/>
            <person name="Henske J.K."/>
            <person name="Solomon K.V."/>
            <person name="De Groot R."/>
            <person name="Kuo A."/>
            <person name="Mondo S.J."/>
            <person name="Salamov A.A."/>
            <person name="Labutti K."/>
            <person name="Zhao Z."/>
            <person name="Chiniquy J."/>
            <person name="Barry K."/>
            <person name="Brewer H.M."/>
            <person name="Purvine S.O."/>
            <person name="Wright A.T."/>
            <person name="Boxma B."/>
            <person name="Van Alen T."/>
            <person name="Hackstein J.H."/>
            <person name="Baker S.E."/>
            <person name="Grigoriev I.V."/>
            <person name="O'Malley M.A."/>
        </authorList>
    </citation>
    <scope>NUCLEOTIDE SEQUENCE [LARGE SCALE GENOMIC DNA]</scope>
    <source>
        <strain evidence="1 2">G1</strain>
    </source>
</reference>
<comment type="caution">
    <text evidence="1">The sequence shown here is derived from an EMBL/GenBank/DDBJ whole genome shotgun (WGS) entry which is preliminary data.</text>
</comment>
<sequence>MTSDPAYLDYLTDNTRYLIYTNDPICKNKLYDIVYNNNLEINDLANCRTTTFKECLDLNSARIASGHNVVIAIIAMGNNQGVRVRVSKENIIIDLNDNNLSYKNALKNSNVEPSVQIDNNSLNTQLLHNINEQLAFISEILNDINISIKSQDDSYKKLIDEIKEIKNTIQEKGSG</sequence>
<organism evidence="1 2">
    <name type="scientific">Neocallimastix californiae</name>
    <dbReference type="NCBI Taxonomy" id="1754190"/>
    <lineage>
        <taxon>Eukaryota</taxon>
        <taxon>Fungi</taxon>
        <taxon>Fungi incertae sedis</taxon>
        <taxon>Chytridiomycota</taxon>
        <taxon>Chytridiomycota incertae sedis</taxon>
        <taxon>Neocallimastigomycetes</taxon>
        <taxon>Neocallimastigales</taxon>
        <taxon>Neocallimastigaceae</taxon>
        <taxon>Neocallimastix</taxon>
    </lineage>
</organism>
<evidence type="ECO:0000313" key="1">
    <source>
        <dbReference type="EMBL" id="ORY44968.1"/>
    </source>
</evidence>
<evidence type="ECO:0000313" key="2">
    <source>
        <dbReference type="Proteomes" id="UP000193920"/>
    </source>
</evidence>
<dbReference type="OrthoDB" id="10638861at2759"/>
<gene>
    <name evidence="1" type="ORF">LY90DRAFT_509525</name>
</gene>
<name>A0A1Y2CD50_9FUNG</name>
<keyword evidence="2" id="KW-1185">Reference proteome</keyword>
<protein>
    <submittedName>
        <fullName evidence="1">Uncharacterized protein</fullName>
    </submittedName>
</protein>
<accession>A0A1Y2CD50</accession>
<dbReference type="EMBL" id="MCOG01000112">
    <property type="protein sequence ID" value="ORY44968.1"/>
    <property type="molecule type" value="Genomic_DNA"/>
</dbReference>
<dbReference type="Proteomes" id="UP000193920">
    <property type="component" value="Unassembled WGS sequence"/>
</dbReference>
<proteinExistence type="predicted"/>
<dbReference type="AlphaFoldDB" id="A0A1Y2CD50"/>